<dbReference type="EMBL" id="JACXAF010000041">
    <property type="protein sequence ID" value="MBD1391457.1"/>
    <property type="molecule type" value="Genomic_DNA"/>
</dbReference>
<evidence type="ECO:0000313" key="2">
    <source>
        <dbReference type="Proteomes" id="UP000638014"/>
    </source>
</evidence>
<dbReference type="Proteomes" id="UP000638014">
    <property type="component" value="Unassembled WGS sequence"/>
</dbReference>
<sequence>MFFASKVAADCSFEKQRDLYHPALAEQDASESFQKNDVHFIAVANGFAPTRPGFKNIKPTRCLFLESNWTMLWVGADSNRCNDHSELNEQALNYAARFNKKMLELASESDSYICKSDLLGNVP</sequence>
<organism evidence="1 2">
    <name type="scientific">Neiella litorisoli</name>
    <dbReference type="NCBI Taxonomy" id="2771431"/>
    <lineage>
        <taxon>Bacteria</taxon>
        <taxon>Pseudomonadati</taxon>
        <taxon>Pseudomonadota</taxon>
        <taxon>Gammaproteobacteria</taxon>
        <taxon>Alteromonadales</taxon>
        <taxon>Echinimonadaceae</taxon>
        <taxon>Neiella</taxon>
    </lineage>
</organism>
<evidence type="ECO:0000313" key="1">
    <source>
        <dbReference type="EMBL" id="MBD1391457.1"/>
    </source>
</evidence>
<reference evidence="1" key="1">
    <citation type="submission" date="2020-09" db="EMBL/GenBank/DDBJ databases">
        <title>A novel bacterium of genus Neiella, isolated from South China Sea.</title>
        <authorList>
            <person name="Huang H."/>
            <person name="Mo K."/>
            <person name="Hu Y."/>
        </authorList>
    </citation>
    <scope>NUCLEOTIDE SEQUENCE</scope>
    <source>
        <strain evidence="1">HB171785</strain>
    </source>
</reference>
<proteinExistence type="predicted"/>
<dbReference type="AlphaFoldDB" id="A0A8J6UQJ8"/>
<comment type="caution">
    <text evidence="1">The sequence shown here is derived from an EMBL/GenBank/DDBJ whole genome shotgun (WGS) entry which is preliminary data.</text>
</comment>
<accession>A0A8J6UQJ8</accession>
<keyword evidence="2" id="KW-1185">Reference proteome</keyword>
<protein>
    <submittedName>
        <fullName evidence="1">Uncharacterized protein</fullName>
    </submittedName>
</protein>
<name>A0A8J6UQJ8_9GAMM</name>
<gene>
    <name evidence="1" type="ORF">IC617_18690</name>
</gene>